<reference evidence="4" key="2">
    <citation type="submission" date="2025-08" db="UniProtKB">
        <authorList>
            <consortium name="Ensembl"/>
        </authorList>
    </citation>
    <scope>IDENTIFICATION</scope>
</reference>
<evidence type="ECO:0000256" key="2">
    <source>
        <dbReference type="SAM" id="MobiDB-lite"/>
    </source>
</evidence>
<dbReference type="GeneTree" id="ENSGT00590000083134"/>
<evidence type="ECO:0000256" key="1">
    <source>
        <dbReference type="ARBA" id="ARBA00006440"/>
    </source>
</evidence>
<protein>
    <submittedName>
        <fullName evidence="4">Family with sequence similarity 124 member A</fullName>
    </submittedName>
</protein>
<reference evidence="4" key="3">
    <citation type="submission" date="2025-09" db="UniProtKB">
        <authorList>
            <consortium name="Ensembl"/>
        </authorList>
    </citation>
    <scope>IDENTIFICATION</scope>
</reference>
<dbReference type="AlphaFoldDB" id="A0A8C4RWV8"/>
<organism evidence="4 5">
    <name type="scientific">Erpetoichthys calabaricus</name>
    <name type="common">Rope fish</name>
    <name type="synonym">Calamoichthys calabaricus</name>
    <dbReference type="NCBI Taxonomy" id="27687"/>
    <lineage>
        <taxon>Eukaryota</taxon>
        <taxon>Metazoa</taxon>
        <taxon>Chordata</taxon>
        <taxon>Craniata</taxon>
        <taxon>Vertebrata</taxon>
        <taxon>Euteleostomi</taxon>
        <taxon>Actinopterygii</taxon>
        <taxon>Polypteriformes</taxon>
        <taxon>Polypteridae</taxon>
        <taxon>Erpetoichthys</taxon>
    </lineage>
</organism>
<dbReference type="Ensembl" id="ENSECRT00000009030.1">
    <property type="protein sequence ID" value="ENSECRP00000008883.1"/>
    <property type="gene ID" value="ENSECRG00000005971.1"/>
</dbReference>
<dbReference type="Proteomes" id="UP000694620">
    <property type="component" value="Chromosome 4"/>
</dbReference>
<evidence type="ECO:0000313" key="4">
    <source>
        <dbReference type="Ensembl" id="ENSECRP00000008883.1"/>
    </source>
</evidence>
<proteinExistence type="inferred from homology"/>
<dbReference type="InterPro" id="IPR046365">
    <property type="entry name" value="FAM124_dom"/>
</dbReference>
<dbReference type="PANTHER" id="PTHR14715">
    <property type="entry name" value="FAM124 DOMAIN-CONTAINING PROTEIN-RELATED"/>
    <property type="match status" value="1"/>
</dbReference>
<feature type="domain" description="FAM124" evidence="3">
    <location>
        <begin position="16"/>
        <end position="249"/>
    </location>
</feature>
<dbReference type="InterPro" id="IPR029380">
    <property type="entry name" value="FAM124"/>
</dbReference>
<keyword evidence="5" id="KW-1185">Reference proteome</keyword>
<comment type="similarity">
    <text evidence="1">Belongs to the FAM124 family.</text>
</comment>
<dbReference type="Pfam" id="PF15067">
    <property type="entry name" value="FAM124"/>
    <property type="match status" value="1"/>
</dbReference>
<sequence>MSILVGLNDIQDPFLVSVHIITDLGNGQVLQKAIDSVLAWIHPDLKLFRVSERGYWKKPKKSRYEIVIQPALAVILFLQEDYGEQQIIKLHQSLQKPPWQYHHTESVNGHMLPYMACNQDYFILSSGTPLWAIRQVHYGKEIVRFTIYCSHNNFLDMVKMYQLILKRSVSQKKGDFCFFIVYSNIDTEIQLSLKRLPKGQYPTPTEYAIVEFRVKSIGELVPMLPNPCTPISDVRWQTVDYDGNQILLQHHNYCNTDHFTHLSYRNRRYQKGTTSSRSRQHLRHSQQDLSSYYQGDSTSRRSSSSSETSLSAQRSRSLYCLPSAIDSTSFTSSVLSRAVSDRNISFSVFTDDLDNAEETDVDTGLKMRSSDMTVVSGYSRLGDPFQGCSKTLPSQARLQSMMKNPVPSFSQLSCGSLPSLTDILHASPSSRDLWPTSVYQHKLTTSVTQRHPKDHRHSKKTDTTSFLYHDNFRNLPQEDLELEFYI</sequence>
<feature type="region of interest" description="Disordered" evidence="2">
    <location>
        <begin position="270"/>
        <end position="310"/>
    </location>
</feature>
<evidence type="ECO:0000259" key="3">
    <source>
        <dbReference type="Pfam" id="PF15067"/>
    </source>
</evidence>
<feature type="compositionally biased region" description="Low complexity" evidence="2">
    <location>
        <begin position="300"/>
        <end position="310"/>
    </location>
</feature>
<reference evidence="4" key="1">
    <citation type="submission" date="2021-06" db="EMBL/GenBank/DDBJ databases">
        <authorList>
            <consortium name="Wellcome Sanger Institute Data Sharing"/>
        </authorList>
    </citation>
    <scope>NUCLEOTIDE SEQUENCE [LARGE SCALE GENOMIC DNA]</scope>
</reference>
<accession>A0A8C4RWV8</accession>
<dbReference type="PANTHER" id="PTHR14715:SF4">
    <property type="entry name" value="PROTEIN FAM124A"/>
    <property type="match status" value="1"/>
</dbReference>
<name>A0A8C4RWV8_ERPCA</name>
<evidence type="ECO:0000313" key="5">
    <source>
        <dbReference type="Proteomes" id="UP000694620"/>
    </source>
</evidence>